<comment type="caution">
    <text evidence="3">The sequence shown here is derived from an EMBL/GenBank/DDBJ whole genome shotgun (WGS) entry which is preliminary data.</text>
</comment>
<evidence type="ECO:0008006" key="5">
    <source>
        <dbReference type="Google" id="ProtNLM"/>
    </source>
</evidence>
<dbReference type="AlphaFoldDB" id="A0AAD9WUK4"/>
<reference evidence="3" key="1">
    <citation type="journal article" date="2023" name="Plant J.">
        <title>Genome sequences and population genomics provide insights into the demographic history, inbreeding, and mutation load of two 'living fossil' tree species of Dipteronia.</title>
        <authorList>
            <person name="Feng Y."/>
            <person name="Comes H.P."/>
            <person name="Chen J."/>
            <person name="Zhu S."/>
            <person name="Lu R."/>
            <person name="Zhang X."/>
            <person name="Li P."/>
            <person name="Qiu J."/>
            <person name="Olsen K.M."/>
            <person name="Qiu Y."/>
        </authorList>
    </citation>
    <scope>NUCLEOTIDE SEQUENCE</scope>
    <source>
        <strain evidence="3">KIB01</strain>
    </source>
</reference>
<dbReference type="GO" id="GO:0004860">
    <property type="term" value="F:protein kinase inhibitor activity"/>
    <property type="evidence" value="ECO:0007669"/>
    <property type="project" value="UniProtKB-KW"/>
</dbReference>
<sequence>MLGSEFNSFSFMGVSNSEMLLSEKDLNACLELNNFLTSNARRPTTTTTTLDQIEECRIAPPVPLQVEEENVFDKREDREQEQEQDKFCRFLNLKSCDLKIKLPTNSLDQEFKFGEDDDNDGGFKTPMSPHHKIPPVLKCPPAPRKPKSIPLMMVTKRKLQAAAAKRRIILHDLSNEIEAMFPPHLLADLGNKIKKVRQENSTGTK</sequence>
<dbReference type="GO" id="GO:0005634">
    <property type="term" value="C:nucleus"/>
    <property type="evidence" value="ECO:0007669"/>
    <property type="project" value="TreeGrafter"/>
</dbReference>
<gene>
    <name evidence="3" type="ORF">Ddye_024861</name>
</gene>
<dbReference type="PANTHER" id="PTHR33142:SF66">
    <property type="entry name" value="CYCLIN-DEPENDENT PROTEIN KINASE INHIBITOR SMR3"/>
    <property type="match status" value="1"/>
</dbReference>
<protein>
    <recommendedName>
        <fullName evidence="5">Cyclin-dependent protein kinase inhibitor SMR3-like</fullName>
    </recommendedName>
</protein>
<keyword evidence="1" id="KW-0649">Protein kinase inhibitor</keyword>
<name>A0AAD9WUK4_9ROSI</name>
<evidence type="ECO:0000313" key="3">
    <source>
        <dbReference type="EMBL" id="KAK2643098.1"/>
    </source>
</evidence>
<accession>A0AAD9WUK4</accession>
<organism evidence="3 4">
    <name type="scientific">Dipteronia dyeriana</name>
    <dbReference type="NCBI Taxonomy" id="168575"/>
    <lineage>
        <taxon>Eukaryota</taxon>
        <taxon>Viridiplantae</taxon>
        <taxon>Streptophyta</taxon>
        <taxon>Embryophyta</taxon>
        <taxon>Tracheophyta</taxon>
        <taxon>Spermatophyta</taxon>
        <taxon>Magnoliopsida</taxon>
        <taxon>eudicotyledons</taxon>
        <taxon>Gunneridae</taxon>
        <taxon>Pentapetalae</taxon>
        <taxon>rosids</taxon>
        <taxon>malvids</taxon>
        <taxon>Sapindales</taxon>
        <taxon>Sapindaceae</taxon>
        <taxon>Hippocastanoideae</taxon>
        <taxon>Acereae</taxon>
        <taxon>Dipteronia</taxon>
    </lineage>
</organism>
<keyword evidence="2" id="KW-0131">Cell cycle</keyword>
<keyword evidence="4" id="KW-1185">Reference proteome</keyword>
<evidence type="ECO:0000313" key="4">
    <source>
        <dbReference type="Proteomes" id="UP001280121"/>
    </source>
</evidence>
<dbReference type="PANTHER" id="PTHR33142">
    <property type="entry name" value="CYCLIN-DEPENDENT PROTEIN KINASE INHIBITOR SMR13"/>
    <property type="match status" value="1"/>
</dbReference>
<dbReference type="Proteomes" id="UP001280121">
    <property type="component" value="Unassembled WGS sequence"/>
</dbReference>
<evidence type="ECO:0000256" key="2">
    <source>
        <dbReference type="ARBA" id="ARBA00023306"/>
    </source>
</evidence>
<dbReference type="InterPro" id="IPR040389">
    <property type="entry name" value="SMR"/>
</dbReference>
<dbReference type="EMBL" id="JANJYI010000007">
    <property type="protein sequence ID" value="KAK2643098.1"/>
    <property type="molecule type" value="Genomic_DNA"/>
</dbReference>
<proteinExistence type="predicted"/>
<dbReference type="GO" id="GO:0032875">
    <property type="term" value="P:regulation of DNA endoreduplication"/>
    <property type="evidence" value="ECO:0007669"/>
    <property type="project" value="InterPro"/>
</dbReference>
<evidence type="ECO:0000256" key="1">
    <source>
        <dbReference type="ARBA" id="ARBA00023013"/>
    </source>
</evidence>